<evidence type="ECO:0000313" key="3">
    <source>
        <dbReference type="Proteomes" id="UP000215902"/>
    </source>
</evidence>
<dbReference type="Proteomes" id="UP000215902">
    <property type="component" value="Unassembled WGS sequence"/>
</dbReference>
<dbReference type="Pfam" id="PF15344">
    <property type="entry name" value="FAM217"/>
    <property type="match status" value="1"/>
</dbReference>
<dbReference type="PANTHER" id="PTHR22145:SF2">
    <property type="entry name" value="SI:CH211-266K22.6"/>
    <property type="match status" value="1"/>
</dbReference>
<feature type="region of interest" description="Disordered" evidence="1">
    <location>
        <begin position="517"/>
        <end position="536"/>
    </location>
</feature>
<feature type="compositionally biased region" description="Low complexity" evidence="1">
    <location>
        <begin position="183"/>
        <end position="199"/>
    </location>
</feature>
<protein>
    <submittedName>
        <fullName evidence="2">Uncharacterized protein</fullName>
    </submittedName>
</protein>
<feature type="compositionally biased region" description="Low complexity" evidence="1">
    <location>
        <begin position="303"/>
        <end position="317"/>
    </location>
</feature>
<gene>
    <name evidence="2" type="ORF">BOX15_Mlig008128g1</name>
</gene>
<feature type="region of interest" description="Disordered" evidence="1">
    <location>
        <begin position="74"/>
        <end position="115"/>
    </location>
</feature>
<feature type="compositionally biased region" description="Acidic residues" evidence="1">
    <location>
        <begin position="281"/>
        <end position="295"/>
    </location>
</feature>
<feature type="region of interest" description="Disordered" evidence="1">
    <location>
        <begin position="555"/>
        <end position="616"/>
    </location>
</feature>
<feature type="compositionally biased region" description="Polar residues" evidence="1">
    <location>
        <begin position="575"/>
        <end position="588"/>
    </location>
</feature>
<dbReference type="OrthoDB" id="10027339at2759"/>
<comment type="caution">
    <text evidence="2">The sequence shown here is derived from an EMBL/GenBank/DDBJ whole genome shotgun (WGS) entry which is preliminary data.</text>
</comment>
<name>A0A267DNN4_9PLAT</name>
<dbReference type="InterPro" id="IPR029266">
    <property type="entry name" value="FAM217"/>
</dbReference>
<keyword evidence="3" id="KW-1185">Reference proteome</keyword>
<accession>A0A267DNN4</accession>
<sequence length="671" mass="72761">MDFYKPEFSSAELAASLTRHLLLGDSPAISSAGGCYAVAMVSAALPVTEFEAAEYPAAAEWSSVLQERDLLAEAAPDDEDDDRGDEAETEATPRRLQRRPPRPPSSSSVSRPVGLYGSARVPDVRLSGDPVTAYRESLRVSLRAFRRRQWRPLDVEALEAARDPEDIDRRSCRLGRGGGDGGNSRPVSAAGSAARFPAPSRRRPKSVPAEALKSRAASKAAAEEAAAAAAKDPEDPPPPRPLRLEDCAPAFTPRFYDWQSGGNDDGDKAAATTANGVSSSDGDDSDAADDNDVDNEEKSSPKRTTAAAAAATAAAADSRADAHRQRRRRFRAPDLNLPPEREPQFLLASSCLEPDKFEFSAKLVLDLPRFEFGTALPDPFSNASFRSLAECENGWRSVFPEALAESEPGLAGLMDRLIAMERLQLHTVRMEAARFGAAGSAALATRRATSASVAGSSPATGGGRLRSQNCCRGCLQVGCSGDCPLKRAPNKICLHCRQPMCLDGACLRRTYNDRAREAPDSQLHQPQQQQPQRKNSQALLPSKFCKPCEVTSRPPVVSRQRQQGGNVGVGLLSRPRSQLPTYSSSAQSKRPKSVEIRQQRQQRQRQPAGRQPTSVNFSEQLRDASVIDVTREQNRFKAYTGVGRNALIPGKTRVSMRRHSLTANRRVWSAV</sequence>
<feature type="compositionally biased region" description="Low complexity" evidence="1">
    <location>
        <begin position="209"/>
        <end position="230"/>
    </location>
</feature>
<dbReference type="EMBL" id="NIVC01003704">
    <property type="protein sequence ID" value="PAA50162.1"/>
    <property type="molecule type" value="Genomic_DNA"/>
</dbReference>
<dbReference type="AlphaFoldDB" id="A0A267DNN4"/>
<reference evidence="2 3" key="1">
    <citation type="submission" date="2017-06" db="EMBL/GenBank/DDBJ databases">
        <title>A platform for efficient transgenesis in Macrostomum lignano, a flatworm model organism for stem cell research.</title>
        <authorList>
            <person name="Berezikov E."/>
        </authorList>
    </citation>
    <scope>NUCLEOTIDE SEQUENCE [LARGE SCALE GENOMIC DNA]</scope>
    <source>
        <strain evidence="2">DV1</strain>
        <tissue evidence="2">Whole organism</tissue>
    </source>
</reference>
<feature type="compositionally biased region" description="Acidic residues" evidence="1">
    <location>
        <begin position="75"/>
        <end position="89"/>
    </location>
</feature>
<proteinExistence type="predicted"/>
<evidence type="ECO:0000256" key="1">
    <source>
        <dbReference type="SAM" id="MobiDB-lite"/>
    </source>
</evidence>
<evidence type="ECO:0000313" key="2">
    <source>
        <dbReference type="EMBL" id="PAA50162.1"/>
    </source>
</evidence>
<feature type="region of interest" description="Disordered" evidence="1">
    <location>
        <begin position="169"/>
        <end position="337"/>
    </location>
</feature>
<feature type="compositionally biased region" description="Low complexity" evidence="1">
    <location>
        <begin position="556"/>
        <end position="573"/>
    </location>
</feature>
<organism evidence="2 3">
    <name type="scientific">Macrostomum lignano</name>
    <dbReference type="NCBI Taxonomy" id="282301"/>
    <lineage>
        <taxon>Eukaryota</taxon>
        <taxon>Metazoa</taxon>
        <taxon>Spiralia</taxon>
        <taxon>Lophotrochozoa</taxon>
        <taxon>Platyhelminthes</taxon>
        <taxon>Rhabditophora</taxon>
        <taxon>Macrostomorpha</taxon>
        <taxon>Macrostomida</taxon>
        <taxon>Macrostomidae</taxon>
        <taxon>Macrostomum</taxon>
    </lineage>
</organism>
<dbReference type="PANTHER" id="PTHR22145">
    <property type="entry name" value="SI:CH211-266K22.6"/>
    <property type="match status" value="1"/>
</dbReference>